<dbReference type="GO" id="GO:0006355">
    <property type="term" value="P:regulation of DNA-templated transcription"/>
    <property type="evidence" value="ECO:0007669"/>
    <property type="project" value="InterPro"/>
</dbReference>
<reference evidence="5 6" key="1">
    <citation type="submission" date="2018-11" db="EMBL/GenBank/DDBJ databases">
        <title>Microbial catabolism of amino acid.</title>
        <authorList>
            <person name="Hibi M."/>
            <person name="Ogawa J."/>
        </authorList>
    </citation>
    <scope>NUCLEOTIDE SEQUENCE [LARGE SCALE GENOMIC DNA]</scope>
    <source>
        <strain evidence="5 6">C31-06</strain>
    </source>
</reference>
<dbReference type="PANTHER" id="PTHR47691">
    <property type="entry name" value="REGULATOR-RELATED"/>
    <property type="match status" value="1"/>
</dbReference>
<dbReference type="GO" id="GO:0000160">
    <property type="term" value="P:phosphorelay signal transduction system"/>
    <property type="evidence" value="ECO:0007669"/>
    <property type="project" value="InterPro"/>
</dbReference>
<evidence type="ECO:0000256" key="3">
    <source>
        <dbReference type="PROSITE-ProRule" id="PRU01091"/>
    </source>
</evidence>
<dbReference type="InterPro" id="IPR036388">
    <property type="entry name" value="WH-like_DNA-bd_sf"/>
</dbReference>
<dbReference type="PRINTS" id="PR00364">
    <property type="entry name" value="DISEASERSIST"/>
</dbReference>
<dbReference type="Gene3D" id="3.40.50.300">
    <property type="entry name" value="P-loop containing nucleotide triphosphate hydrolases"/>
    <property type="match status" value="1"/>
</dbReference>
<comment type="similarity">
    <text evidence="1">Belongs to the AfsR/DnrI/RedD regulatory family.</text>
</comment>
<dbReference type="InterPro" id="IPR058852">
    <property type="entry name" value="HTH_77"/>
</dbReference>
<name>A0A402CI67_RHOWR</name>
<dbReference type="EMBL" id="BHYM01000069">
    <property type="protein sequence ID" value="GCE43292.1"/>
    <property type="molecule type" value="Genomic_DNA"/>
</dbReference>
<dbReference type="SUPFAM" id="SSF52540">
    <property type="entry name" value="P-loop containing nucleoside triphosphate hydrolases"/>
    <property type="match status" value="1"/>
</dbReference>
<dbReference type="Pfam" id="PF00486">
    <property type="entry name" value="Trans_reg_C"/>
    <property type="match status" value="1"/>
</dbReference>
<dbReference type="InterPro" id="IPR005158">
    <property type="entry name" value="BTAD"/>
</dbReference>
<dbReference type="InterPro" id="IPR001867">
    <property type="entry name" value="OmpR/PhoB-type_DNA-bd"/>
</dbReference>
<sequence>MDQQMSVDETVAPASAPMQVALLGEVSTRRSGALAPLPGTRARSLLVALARDPGRSRSAQALIDEVWGEDPPRSPMNALHTQVSRLRAALPDGALEIGPAGYRLAVSRDAVDLTRAEDVARRLQGRGHGGGAGPDEIRDALALWRGDPGADLPAGAAATELAADAAVIRGRLEAADRAALVEAGDWTTALPKAQAHVLAEPLDERAHADLMRVLAGLGRDNEALDVFATFRRRLVDRLGADPSPALVALHTEILRGDGAPESDGRRPAAPDRTAIGLRAAPNALLGRDTDVAEIEGLLTSSRVVTILGPGGAGKTRLAHELGARAAARTSVALVELASLRSSEDVVAAISSTLGLSEIDIAPGRLTLSRIHSAREKLREALSAGPMLLILDNCEHVVGACSEIVADLVAAGAQLTVLATSRSPLMLASEAVYPLPPLAIDDDDAPAVQLFTARARAVRPTARLDPETVRSVCRTLDGLPLAIELAAARVRSMSVEDIGRRLEHRFALLRSHDPTSPERHRTLHAVIDWSWQLLGEQQQIALRRLCRFPAGFTLDAARTIAEWDGVDDVVEAVEGLVNQSLLSVSETSDTLRYYMLETVREYGEERLAEAAEEPEVFARQRVWAHAFASEALVRCRADQVALADDIDADHDNFLAVLRWAVERGDAQTVAIVFPVLGGLWAIRGAHSEVMNWTPRILAATEDADLSDVDSELVAYTFLLAAMHLVFGGQARTLARTRTRLRHLLRERADLPPVSAFAVNVILSLGSGRRHARAVAEGVRSHDRETHAAALAARASMRENLGDFRGAVRDARAVSELCAAIGDVWGTAMAAQFLGSLYSQSGRYRDAVGLYQVAVEQLRKLGAQEEANQLWGFQASALIADGDVEAGRKVLAETVLEHRGPGAGTDDQQDEWRIAAIGSLAEADLEDGDVERGLARYREALDLMYPRITAAPYADPYGLVLAASVVSAHVLHGRSEMVVDTVPQLAEWARSRLGVGAYPDLPVTGAVAAGIGCFEIARGDADRGLALLALSVPARARQDSVSLQHHRHVAFALENVAADRWTSAQARFGGWSRRAVHTEILDALAAVSRDLASGGHPAADPRRAGA</sequence>
<dbReference type="GO" id="GO:0003677">
    <property type="term" value="F:DNA binding"/>
    <property type="evidence" value="ECO:0007669"/>
    <property type="project" value="UniProtKB-UniRule"/>
</dbReference>
<proteinExistence type="inferred from homology"/>
<dbReference type="Proteomes" id="UP000287519">
    <property type="component" value="Unassembled WGS sequence"/>
</dbReference>
<gene>
    <name evidence="5" type="ORF">Rhow_007421</name>
</gene>
<evidence type="ECO:0000313" key="5">
    <source>
        <dbReference type="EMBL" id="GCE43292.1"/>
    </source>
</evidence>
<feature type="DNA-binding region" description="OmpR/PhoB-type" evidence="3">
    <location>
        <begin position="9"/>
        <end position="106"/>
    </location>
</feature>
<dbReference type="InterPro" id="IPR027417">
    <property type="entry name" value="P-loop_NTPase"/>
</dbReference>
<dbReference type="Pfam" id="PF25872">
    <property type="entry name" value="HTH_77"/>
    <property type="match status" value="1"/>
</dbReference>
<evidence type="ECO:0000256" key="1">
    <source>
        <dbReference type="ARBA" id="ARBA00005820"/>
    </source>
</evidence>
<dbReference type="InterPro" id="IPR049945">
    <property type="entry name" value="AAA_22"/>
</dbReference>
<dbReference type="InterPro" id="IPR016032">
    <property type="entry name" value="Sig_transdc_resp-reg_C-effctor"/>
</dbReference>
<dbReference type="Gene3D" id="1.25.40.10">
    <property type="entry name" value="Tetratricopeptide repeat domain"/>
    <property type="match status" value="2"/>
</dbReference>
<dbReference type="Pfam" id="PF13401">
    <property type="entry name" value="AAA_22"/>
    <property type="match status" value="1"/>
</dbReference>
<keyword evidence="6" id="KW-1185">Reference proteome</keyword>
<dbReference type="PANTHER" id="PTHR47691:SF3">
    <property type="entry name" value="HTH-TYPE TRANSCRIPTIONAL REGULATOR RV0890C-RELATED"/>
    <property type="match status" value="1"/>
</dbReference>
<evidence type="ECO:0000256" key="2">
    <source>
        <dbReference type="ARBA" id="ARBA00023125"/>
    </source>
</evidence>
<feature type="domain" description="OmpR/PhoB-type" evidence="4">
    <location>
        <begin position="9"/>
        <end position="106"/>
    </location>
</feature>
<dbReference type="SUPFAM" id="SSF46894">
    <property type="entry name" value="C-terminal effector domain of the bipartite response regulators"/>
    <property type="match status" value="1"/>
</dbReference>
<dbReference type="Gene3D" id="1.10.10.10">
    <property type="entry name" value="Winged helix-like DNA-binding domain superfamily/Winged helix DNA-binding domain"/>
    <property type="match status" value="1"/>
</dbReference>
<accession>A0A402CI67</accession>
<keyword evidence="2 3" id="KW-0238">DNA-binding</keyword>
<comment type="caution">
    <text evidence="5">The sequence shown here is derived from an EMBL/GenBank/DDBJ whole genome shotgun (WGS) entry which is preliminary data.</text>
</comment>
<dbReference type="SMART" id="SM01043">
    <property type="entry name" value="BTAD"/>
    <property type="match status" value="1"/>
</dbReference>
<evidence type="ECO:0000313" key="6">
    <source>
        <dbReference type="Proteomes" id="UP000287519"/>
    </source>
</evidence>
<organism evidence="5 6">
    <name type="scientific">Rhodococcus wratislaviensis</name>
    <name type="common">Tsukamurella wratislaviensis</name>
    <dbReference type="NCBI Taxonomy" id="44752"/>
    <lineage>
        <taxon>Bacteria</taxon>
        <taxon>Bacillati</taxon>
        <taxon>Actinomycetota</taxon>
        <taxon>Actinomycetes</taxon>
        <taxon>Mycobacteriales</taxon>
        <taxon>Nocardiaceae</taxon>
        <taxon>Rhodococcus</taxon>
    </lineage>
</organism>
<protein>
    <recommendedName>
        <fullName evidence="4">OmpR/PhoB-type domain-containing protein</fullName>
    </recommendedName>
</protein>
<dbReference type="Pfam" id="PF03704">
    <property type="entry name" value="BTAD"/>
    <property type="match status" value="1"/>
</dbReference>
<dbReference type="SUPFAM" id="SSF48452">
    <property type="entry name" value="TPR-like"/>
    <property type="match status" value="2"/>
</dbReference>
<dbReference type="AlphaFoldDB" id="A0A402CI67"/>
<dbReference type="SMART" id="SM00862">
    <property type="entry name" value="Trans_reg_C"/>
    <property type="match status" value="1"/>
</dbReference>
<dbReference type="GO" id="GO:0016887">
    <property type="term" value="F:ATP hydrolysis activity"/>
    <property type="evidence" value="ECO:0007669"/>
    <property type="project" value="InterPro"/>
</dbReference>
<evidence type="ECO:0000259" key="4">
    <source>
        <dbReference type="PROSITE" id="PS51755"/>
    </source>
</evidence>
<dbReference type="InterPro" id="IPR011990">
    <property type="entry name" value="TPR-like_helical_dom_sf"/>
</dbReference>
<dbReference type="PROSITE" id="PS51755">
    <property type="entry name" value="OMPR_PHOB"/>
    <property type="match status" value="1"/>
</dbReference>